<dbReference type="InterPro" id="IPR011989">
    <property type="entry name" value="ARM-like"/>
</dbReference>
<evidence type="ECO:0000313" key="1">
    <source>
        <dbReference type="EMBL" id="EQC25613.1"/>
    </source>
</evidence>
<dbReference type="GeneID" id="19957236"/>
<dbReference type="eggNOG" id="ENOG502QVMM">
    <property type="taxonomic scope" value="Eukaryota"/>
</dbReference>
<sequence length="469" mass="50776">MVIERGHLVAAFRAECVAPLQAAVFAGGSIVIDAAAEVALGRYEQQTELHLEASLGEMDALWADTADLLLQTTLLADADALTPAYLASVVHPILQCGRVLARLDAAFHASLPAPRDTAKWLPTLLLACSYFLCDDAPWHTPTAHAQAEALLDAACAHVGWRRGLAPPSRDELVVVHCKRVLSVVGTKCPKETWVRAGCPAPFAFRYLVRQLAFPALDHDVVGRTLALALPLLDQTIVSVQRIGVDVLQHVVAEATPTDVRWHSDIVLHMLYETLKIAMSDASFLQATLRCLADTLAVTSVAHDITSYDRFFPTLLRSWDMTSDVSMKRVYVVGLRPWIVAMGAPHSVQIVQYLPSVLTVLLACLENKLLTLDALETLRLVVVHAWVRIPTHVDDVVLGLLRCLVFNTIQSHLEVSAGAPADDVLANAVGVLRLLEALKKEPLAPLLATIGTACTELTAICEQVQGAMAA</sequence>
<reference evidence="1 2" key="1">
    <citation type="submission" date="2012-04" db="EMBL/GenBank/DDBJ databases">
        <title>The Genome Sequence of Saprolegnia declina VS20.</title>
        <authorList>
            <consortium name="The Broad Institute Genome Sequencing Platform"/>
            <person name="Russ C."/>
            <person name="Nusbaum C."/>
            <person name="Tyler B."/>
            <person name="van West P."/>
            <person name="Dieguez-Uribeondo J."/>
            <person name="de Bruijn I."/>
            <person name="Tripathy S."/>
            <person name="Jiang R."/>
            <person name="Young S.K."/>
            <person name="Zeng Q."/>
            <person name="Gargeya S."/>
            <person name="Fitzgerald M."/>
            <person name="Haas B."/>
            <person name="Abouelleil A."/>
            <person name="Alvarado L."/>
            <person name="Arachchi H.M."/>
            <person name="Berlin A."/>
            <person name="Chapman S.B."/>
            <person name="Goldberg J."/>
            <person name="Griggs A."/>
            <person name="Gujja S."/>
            <person name="Hansen M."/>
            <person name="Howarth C."/>
            <person name="Imamovic A."/>
            <person name="Larimer J."/>
            <person name="McCowen C."/>
            <person name="Montmayeur A."/>
            <person name="Murphy C."/>
            <person name="Neiman D."/>
            <person name="Pearson M."/>
            <person name="Priest M."/>
            <person name="Roberts A."/>
            <person name="Saif S."/>
            <person name="Shea T."/>
            <person name="Sisk P."/>
            <person name="Sykes S."/>
            <person name="Wortman J."/>
            <person name="Nusbaum C."/>
            <person name="Birren B."/>
        </authorList>
    </citation>
    <scope>NUCLEOTIDE SEQUENCE [LARGE SCALE GENOMIC DNA]</scope>
    <source>
        <strain evidence="1 2">VS20</strain>
    </source>
</reference>
<dbReference type="EMBL" id="JH767264">
    <property type="protein sequence ID" value="EQC25613.1"/>
    <property type="molecule type" value="Genomic_DNA"/>
</dbReference>
<protein>
    <submittedName>
        <fullName evidence="1">Uncharacterized protein</fullName>
    </submittedName>
</protein>
<dbReference type="OrthoDB" id="6417021at2759"/>
<dbReference type="PANTHER" id="PTHR14873:SF1">
    <property type="entry name" value="OS06G0694100 PROTEIN"/>
    <property type="match status" value="1"/>
</dbReference>
<dbReference type="InterPro" id="IPR016024">
    <property type="entry name" value="ARM-type_fold"/>
</dbReference>
<dbReference type="AlphaFoldDB" id="T0R0V7"/>
<proteinExistence type="predicted"/>
<dbReference type="PANTHER" id="PTHR14873">
    <property type="entry name" value="OS06G0694100 PROTEIN"/>
    <property type="match status" value="1"/>
</dbReference>
<dbReference type="Gene3D" id="1.25.10.10">
    <property type="entry name" value="Leucine-rich Repeat Variant"/>
    <property type="match status" value="1"/>
</dbReference>
<dbReference type="RefSeq" id="XP_008620945.1">
    <property type="nucleotide sequence ID" value="XM_008622723.1"/>
</dbReference>
<gene>
    <name evidence="1" type="ORF">SDRG_16509</name>
</gene>
<keyword evidence="2" id="KW-1185">Reference proteome</keyword>
<dbReference type="Proteomes" id="UP000030762">
    <property type="component" value="Unassembled WGS sequence"/>
</dbReference>
<dbReference type="STRING" id="1156394.T0R0V7"/>
<dbReference type="InParanoid" id="T0R0V7"/>
<dbReference type="OMA" id="TELRWYS"/>
<accession>T0R0V7</accession>
<organism evidence="1 2">
    <name type="scientific">Saprolegnia diclina (strain VS20)</name>
    <dbReference type="NCBI Taxonomy" id="1156394"/>
    <lineage>
        <taxon>Eukaryota</taxon>
        <taxon>Sar</taxon>
        <taxon>Stramenopiles</taxon>
        <taxon>Oomycota</taxon>
        <taxon>Saprolegniomycetes</taxon>
        <taxon>Saprolegniales</taxon>
        <taxon>Saprolegniaceae</taxon>
        <taxon>Saprolegnia</taxon>
    </lineage>
</organism>
<name>T0R0V7_SAPDV</name>
<dbReference type="SUPFAM" id="SSF48371">
    <property type="entry name" value="ARM repeat"/>
    <property type="match status" value="1"/>
</dbReference>
<evidence type="ECO:0000313" key="2">
    <source>
        <dbReference type="Proteomes" id="UP000030762"/>
    </source>
</evidence>
<dbReference type="VEuPathDB" id="FungiDB:SDRG_16509"/>